<dbReference type="Pfam" id="PF00877">
    <property type="entry name" value="NLPC_P60"/>
    <property type="match status" value="1"/>
</dbReference>
<dbReference type="PANTHER" id="PTHR47053:SF1">
    <property type="entry name" value="MUREIN DD-ENDOPEPTIDASE MEPH-RELATED"/>
    <property type="match status" value="1"/>
</dbReference>
<dbReference type="EMBL" id="JACXAH010000022">
    <property type="protein sequence ID" value="MBD1373320.1"/>
    <property type="molecule type" value="Genomic_DNA"/>
</dbReference>
<protein>
    <submittedName>
        <fullName evidence="7">C40 family peptidase</fullName>
    </submittedName>
</protein>
<keyword evidence="8" id="KW-1185">Reference proteome</keyword>
<keyword evidence="5" id="KW-0732">Signal</keyword>
<dbReference type="PROSITE" id="PS51935">
    <property type="entry name" value="NLPC_P60"/>
    <property type="match status" value="1"/>
</dbReference>
<evidence type="ECO:0000259" key="6">
    <source>
        <dbReference type="PROSITE" id="PS51935"/>
    </source>
</evidence>
<dbReference type="PROSITE" id="PS51257">
    <property type="entry name" value="PROKAR_LIPOPROTEIN"/>
    <property type="match status" value="1"/>
</dbReference>
<dbReference type="InterPro" id="IPR051202">
    <property type="entry name" value="Peptidase_C40"/>
</dbReference>
<dbReference type="InterPro" id="IPR000064">
    <property type="entry name" value="NLP_P60_dom"/>
</dbReference>
<keyword evidence="2" id="KW-0645">Protease</keyword>
<name>A0A926RTX4_9BACL</name>
<evidence type="ECO:0000256" key="3">
    <source>
        <dbReference type="ARBA" id="ARBA00022801"/>
    </source>
</evidence>
<dbReference type="GO" id="GO:0006508">
    <property type="term" value="P:proteolysis"/>
    <property type="evidence" value="ECO:0007669"/>
    <property type="project" value="UniProtKB-KW"/>
</dbReference>
<dbReference type="PANTHER" id="PTHR47053">
    <property type="entry name" value="MUREIN DD-ENDOPEPTIDASE MEPH-RELATED"/>
    <property type="match status" value="1"/>
</dbReference>
<reference evidence="7" key="1">
    <citation type="submission" date="2020-09" db="EMBL/GenBank/DDBJ databases">
        <title>A novel bacterium of genus Hazenella, isolated from South China Sea.</title>
        <authorList>
            <person name="Huang H."/>
            <person name="Mo K."/>
            <person name="Hu Y."/>
        </authorList>
    </citation>
    <scope>NUCLEOTIDE SEQUENCE</scope>
    <source>
        <strain evidence="7">IB182357</strain>
    </source>
</reference>
<comment type="similarity">
    <text evidence="1">Belongs to the peptidase C40 family.</text>
</comment>
<evidence type="ECO:0000256" key="5">
    <source>
        <dbReference type="SAM" id="SignalP"/>
    </source>
</evidence>
<dbReference type="AlphaFoldDB" id="A0A926RTX4"/>
<feature type="chain" id="PRO_5039436794" evidence="5">
    <location>
        <begin position="24"/>
        <end position="177"/>
    </location>
</feature>
<comment type="caution">
    <text evidence="7">The sequence shown here is derived from an EMBL/GenBank/DDBJ whole genome shotgun (WGS) entry which is preliminary data.</text>
</comment>
<feature type="signal peptide" evidence="5">
    <location>
        <begin position="1"/>
        <end position="23"/>
    </location>
</feature>
<proteinExistence type="inferred from homology"/>
<keyword evidence="3" id="KW-0378">Hydrolase</keyword>
<gene>
    <name evidence="7" type="ORF">IC620_13280</name>
</gene>
<evidence type="ECO:0000256" key="4">
    <source>
        <dbReference type="ARBA" id="ARBA00022807"/>
    </source>
</evidence>
<dbReference type="RefSeq" id="WP_191142443.1">
    <property type="nucleotide sequence ID" value="NZ_JACXAH010000022.1"/>
</dbReference>
<evidence type="ECO:0000256" key="1">
    <source>
        <dbReference type="ARBA" id="ARBA00007074"/>
    </source>
</evidence>
<dbReference type="GO" id="GO:0008234">
    <property type="term" value="F:cysteine-type peptidase activity"/>
    <property type="evidence" value="ECO:0007669"/>
    <property type="project" value="UniProtKB-KW"/>
</dbReference>
<evidence type="ECO:0000313" key="7">
    <source>
        <dbReference type="EMBL" id="MBD1373320.1"/>
    </source>
</evidence>
<evidence type="ECO:0000313" key="8">
    <source>
        <dbReference type="Proteomes" id="UP000661691"/>
    </source>
</evidence>
<evidence type="ECO:0000256" key="2">
    <source>
        <dbReference type="ARBA" id="ARBA00022670"/>
    </source>
</evidence>
<keyword evidence="4" id="KW-0788">Thiol protease</keyword>
<dbReference type="InterPro" id="IPR038765">
    <property type="entry name" value="Papain-like_cys_pep_sf"/>
</dbReference>
<feature type="domain" description="NlpC/P60" evidence="6">
    <location>
        <begin position="52"/>
        <end position="177"/>
    </location>
</feature>
<organism evidence="7 8">
    <name type="scientific">Polycladospora coralii</name>
    <dbReference type="NCBI Taxonomy" id="2771432"/>
    <lineage>
        <taxon>Bacteria</taxon>
        <taxon>Bacillati</taxon>
        <taxon>Bacillota</taxon>
        <taxon>Bacilli</taxon>
        <taxon>Bacillales</taxon>
        <taxon>Thermoactinomycetaceae</taxon>
        <taxon>Polycladospora</taxon>
    </lineage>
</organism>
<sequence>MANMRSKAIIGLVVLCLFGGTIACTNAKNETKKQLGNEGSYSGKPTPISSEAYPATQVVQIGEQFLGVPYEMGAESGKTSTFDCSSFVQYVYDQVGVDLPRSSSQQSTVGTTIPRAEIQKGDLLFFKRSDTGDAVGHVGIYAGDNQVLHTWGPGGVRYDSLSENWLSEGYITAKRVL</sequence>
<dbReference type="Proteomes" id="UP000661691">
    <property type="component" value="Unassembled WGS sequence"/>
</dbReference>
<accession>A0A926RTX4</accession>
<dbReference type="Gene3D" id="3.90.1720.10">
    <property type="entry name" value="endopeptidase domain like (from Nostoc punctiforme)"/>
    <property type="match status" value="1"/>
</dbReference>
<dbReference type="SUPFAM" id="SSF54001">
    <property type="entry name" value="Cysteine proteinases"/>
    <property type="match status" value="1"/>
</dbReference>